<evidence type="ECO:0000313" key="2">
    <source>
        <dbReference type="Proteomes" id="UP000017391"/>
    </source>
</evidence>
<dbReference type="Pfam" id="PF06163">
    <property type="entry name" value="DUF977"/>
    <property type="match status" value="1"/>
</dbReference>
<sequence>MPRPKTHEERTVMINRIIELVKEQGRITTKDVVAMFNLHRTTAEKYIRIAVQRGELIRYGRCGIFRDQRAIIDFDLSRFSQHRVGMQP</sequence>
<dbReference type="Proteomes" id="UP000017391">
    <property type="component" value="Unassembled WGS sequence"/>
</dbReference>
<evidence type="ECO:0008006" key="3">
    <source>
        <dbReference type="Google" id="ProtNLM"/>
    </source>
</evidence>
<protein>
    <recommendedName>
        <fullName evidence="3">DUF977 family protein</fullName>
    </recommendedName>
</protein>
<reference evidence="2" key="1">
    <citation type="submission" date="2013-09" db="EMBL/GenBank/DDBJ databases">
        <title>The Genome Sequence of Enterobacter cloacae BWH 31.</title>
        <authorList>
            <consortium name="The Broad Institute Genomics Platform"/>
            <consortium name="The Broad Institute Genome Sequencing Center for Infectious Disease"/>
            <person name="Murphy C."/>
            <person name="Cosimi L."/>
            <person name="Cerqueira G."/>
            <person name="Feldgarden M."/>
            <person name="Hung D."/>
            <person name="Onderdonk A.B."/>
            <person name="Ferraro M.J."/>
            <person name="Hooper D."/>
            <person name="Dekker J."/>
            <person name="O'Brien T."/>
            <person name="Huang S."/>
            <person name="Quan V."/>
            <person name="Ernst C."/>
            <person name="Delaney M."/>
            <person name="DuBois A."/>
            <person name="Young S.K."/>
            <person name="Zeng Q."/>
            <person name="Gargeya S."/>
            <person name="Fitzgerald M."/>
            <person name="Abouelleil A."/>
            <person name="Alvarado L."/>
            <person name="Berlin A.M."/>
            <person name="Chapman S.B."/>
            <person name="Gainer-Dewar J."/>
            <person name="Goldberg J."/>
            <person name="Gnerre S."/>
            <person name="Griggs A."/>
            <person name="Gujja S."/>
            <person name="Hansen M."/>
            <person name="Howarth C."/>
            <person name="Imamovic A."/>
            <person name="Ireland A."/>
            <person name="Larimer J."/>
            <person name="McCowan C."/>
            <person name="Murphy C."/>
            <person name="Pearson M."/>
            <person name="Poon T.W."/>
            <person name="Priest M."/>
            <person name="Roberts A."/>
            <person name="Saif S."/>
            <person name="Shea T."/>
            <person name="Sykes S."/>
            <person name="Wortman J."/>
            <person name="Nusbaum C."/>
            <person name="Birren B."/>
        </authorList>
    </citation>
    <scope>NUCLEOTIDE SEQUENCE [LARGE SCALE GENOMIC DNA]</scope>
    <source>
        <strain evidence="2">BWH 31</strain>
    </source>
</reference>
<dbReference type="InterPro" id="IPR036388">
    <property type="entry name" value="WH-like_DNA-bd_sf"/>
</dbReference>
<organism evidence="1 2">
    <name type="scientific">Enterobacter asburiae</name>
    <dbReference type="NCBI Taxonomy" id="61645"/>
    <lineage>
        <taxon>Bacteria</taxon>
        <taxon>Pseudomonadati</taxon>
        <taxon>Pseudomonadota</taxon>
        <taxon>Gammaproteobacteria</taxon>
        <taxon>Enterobacterales</taxon>
        <taxon>Enterobacteriaceae</taxon>
        <taxon>Enterobacter</taxon>
        <taxon>Enterobacter cloacae complex</taxon>
    </lineage>
</organism>
<dbReference type="InterPro" id="IPR010382">
    <property type="entry name" value="DUF977"/>
</dbReference>
<dbReference type="RefSeq" id="WP_023311194.1">
    <property type="nucleotide sequence ID" value="NZ_CP034336.1"/>
</dbReference>
<evidence type="ECO:0000313" key="1">
    <source>
        <dbReference type="EMBL" id="ESM30905.1"/>
    </source>
</evidence>
<name>A0ABC9U7H5_ENTAS</name>
<accession>A0ABC9U7H5</accession>
<dbReference type="AlphaFoldDB" id="A0ABC9U7H5"/>
<comment type="caution">
    <text evidence="1">The sequence shown here is derived from an EMBL/GenBank/DDBJ whole genome shotgun (WGS) entry which is preliminary data.</text>
</comment>
<dbReference type="EMBL" id="AYIP01000011">
    <property type="protein sequence ID" value="ESM30905.1"/>
    <property type="molecule type" value="Genomic_DNA"/>
</dbReference>
<gene>
    <name evidence="1" type="ORF">L402_03205</name>
</gene>
<proteinExistence type="predicted"/>
<dbReference type="Gene3D" id="1.10.10.10">
    <property type="entry name" value="Winged helix-like DNA-binding domain superfamily/Winged helix DNA-binding domain"/>
    <property type="match status" value="1"/>
</dbReference>